<keyword evidence="1" id="KW-1133">Transmembrane helix</keyword>
<organism evidence="2 4">
    <name type="scientific">Cedecea neteri</name>
    <dbReference type="NCBI Taxonomy" id="158822"/>
    <lineage>
        <taxon>Bacteria</taxon>
        <taxon>Pseudomonadati</taxon>
        <taxon>Pseudomonadota</taxon>
        <taxon>Gammaproteobacteria</taxon>
        <taxon>Enterobacterales</taxon>
        <taxon>Enterobacteriaceae</taxon>
        <taxon>Cedecea</taxon>
    </lineage>
</organism>
<evidence type="ECO:0000313" key="4">
    <source>
        <dbReference type="Proteomes" id="UP000217979"/>
    </source>
</evidence>
<feature type="transmembrane region" description="Helical" evidence="1">
    <location>
        <begin position="64"/>
        <end position="92"/>
    </location>
</feature>
<dbReference type="Proteomes" id="UP000251197">
    <property type="component" value="Unassembled WGS sequence"/>
</dbReference>
<feature type="transmembrane region" description="Helical" evidence="1">
    <location>
        <begin position="32"/>
        <end position="52"/>
    </location>
</feature>
<reference evidence="2 4" key="1">
    <citation type="submission" date="2017-09" db="EMBL/GenBank/DDBJ databases">
        <title>FDA dAtabase for Regulatory Grade micrObial Sequences (FDA-ARGOS): Supporting development and validation of Infectious Disease Dx tests.</title>
        <authorList>
            <person name="Minogue T."/>
            <person name="Wolcott M."/>
            <person name="Wasieloski L."/>
            <person name="Aguilar W."/>
            <person name="Moore D."/>
            <person name="Tallon L."/>
            <person name="Sadzewicz L."/>
            <person name="Ott S."/>
            <person name="Zhao X."/>
            <person name="Nagaraj S."/>
            <person name="Vavikolanu K."/>
            <person name="Aluvathingal J."/>
            <person name="Nadendla S."/>
            <person name="Sichtig H."/>
        </authorList>
    </citation>
    <scope>NUCLEOTIDE SEQUENCE [LARGE SCALE GENOMIC DNA]</scope>
    <source>
        <strain evidence="2 4">FDAARGOS_392</strain>
    </source>
</reference>
<evidence type="ECO:0000256" key="1">
    <source>
        <dbReference type="SAM" id="Phobius"/>
    </source>
</evidence>
<dbReference type="RefSeq" id="WP_061274412.1">
    <property type="nucleotide sequence ID" value="NZ_CP023525.1"/>
</dbReference>
<protein>
    <submittedName>
        <fullName evidence="2">DUF2569 domain-containing protein</fullName>
    </submittedName>
    <submittedName>
        <fullName evidence="3">Protein of uncharacterized function (DUF2569)</fullName>
    </submittedName>
</protein>
<proteinExistence type="predicted"/>
<evidence type="ECO:0000313" key="3">
    <source>
        <dbReference type="EMBL" id="SQA97722.1"/>
    </source>
</evidence>
<accession>A0A291E360</accession>
<keyword evidence="1" id="KW-0472">Membrane</keyword>
<dbReference type="EMBL" id="CP023525">
    <property type="protein sequence ID" value="ATF94346.1"/>
    <property type="molecule type" value="Genomic_DNA"/>
</dbReference>
<keyword evidence="1" id="KW-0812">Transmembrane</keyword>
<gene>
    <name evidence="2" type="ORF">CO704_20730</name>
    <name evidence="3" type="ORF">NCTC12120_01563</name>
</gene>
<dbReference type="Pfam" id="PF10754">
    <property type="entry name" value="DUF2569"/>
    <property type="match status" value="1"/>
</dbReference>
<reference evidence="3 5" key="2">
    <citation type="submission" date="2018-06" db="EMBL/GenBank/DDBJ databases">
        <authorList>
            <consortium name="Pathogen Informatics"/>
            <person name="Doyle S."/>
        </authorList>
    </citation>
    <scope>NUCLEOTIDE SEQUENCE [LARGE SCALE GENOMIC DNA]</scope>
    <source>
        <strain evidence="3 5">NCTC12120</strain>
    </source>
</reference>
<sequence length="165" mass="18999">MAICIQCDNEAIKDSDYCAACEEKEFKRIRGWLYVPALGLVLSILFNFMAFVNTLKIITNNYDYFTGAAWGVLIFEAVGFAGLFVSAIYVSSLFFRKKRQLPRYYIVLFVAGIVFQALDLYLAKAFFDVPIDFDAAKTLMRNFFGACIWIPYFCVSERVKRTFVR</sequence>
<dbReference type="AlphaFoldDB" id="A0A291E360"/>
<evidence type="ECO:0000313" key="2">
    <source>
        <dbReference type="EMBL" id="ATF94346.1"/>
    </source>
</evidence>
<evidence type="ECO:0000313" key="5">
    <source>
        <dbReference type="Proteomes" id="UP000251197"/>
    </source>
</evidence>
<dbReference type="InterPro" id="IPR019690">
    <property type="entry name" value="DUF2569"/>
</dbReference>
<dbReference type="Proteomes" id="UP000217979">
    <property type="component" value="Chromosome"/>
</dbReference>
<name>A0A291E360_9ENTR</name>
<dbReference type="EMBL" id="UAVU01000003">
    <property type="protein sequence ID" value="SQA97722.1"/>
    <property type="molecule type" value="Genomic_DNA"/>
</dbReference>
<feature type="transmembrane region" description="Helical" evidence="1">
    <location>
        <begin position="104"/>
        <end position="127"/>
    </location>
</feature>
<feature type="transmembrane region" description="Helical" evidence="1">
    <location>
        <begin position="139"/>
        <end position="155"/>
    </location>
</feature>